<feature type="chain" id="PRO_5008267073" evidence="1">
    <location>
        <begin position="20"/>
        <end position="131"/>
    </location>
</feature>
<dbReference type="AlphaFoldDB" id="A0A194W1U5"/>
<organism evidence="2 3">
    <name type="scientific">Cytospora mali</name>
    <name type="common">Apple Valsa canker fungus</name>
    <name type="synonym">Valsa mali</name>
    <dbReference type="NCBI Taxonomy" id="578113"/>
    <lineage>
        <taxon>Eukaryota</taxon>
        <taxon>Fungi</taxon>
        <taxon>Dikarya</taxon>
        <taxon>Ascomycota</taxon>
        <taxon>Pezizomycotina</taxon>
        <taxon>Sordariomycetes</taxon>
        <taxon>Sordariomycetidae</taxon>
        <taxon>Diaporthales</taxon>
        <taxon>Cytosporaceae</taxon>
        <taxon>Cytospora</taxon>
    </lineage>
</organism>
<protein>
    <submittedName>
        <fullName evidence="2">Uncharacterized protein</fullName>
    </submittedName>
</protein>
<feature type="signal peptide" evidence="1">
    <location>
        <begin position="1"/>
        <end position="19"/>
    </location>
</feature>
<dbReference type="EMBL" id="CM003103">
    <property type="protein sequence ID" value="KUI70434.1"/>
    <property type="molecule type" value="Genomic_DNA"/>
</dbReference>
<keyword evidence="1" id="KW-0732">Signal</keyword>
<dbReference type="Proteomes" id="UP000078559">
    <property type="component" value="Chromosome 6"/>
</dbReference>
<sequence>MLLLAFLCITSPLLGLVSGRVLLTPEPGPEPDFEVNAGINRECYQHNGHILYCVGDDVATTTTITLVPETVTTTTTTSKVVPTSTFYVTAPPVTQTKEVTETTTTTTTSTAGAKIVVARDAEVAPSVTSIL</sequence>
<proteinExistence type="predicted"/>
<evidence type="ECO:0000256" key="1">
    <source>
        <dbReference type="SAM" id="SignalP"/>
    </source>
</evidence>
<name>A0A194W1U5_CYTMA</name>
<accession>A0A194W1U5</accession>
<evidence type="ECO:0000313" key="3">
    <source>
        <dbReference type="Proteomes" id="UP000078559"/>
    </source>
</evidence>
<gene>
    <name evidence="2" type="ORF">VM1G_06218</name>
</gene>
<evidence type="ECO:0000313" key="2">
    <source>
        <dbReference type="EMBL" id="KUI70434.1"/>
    </source>
</evidence>
<reference evidence="2" key="1">
    <citation type="submission" date="2014-12" db="EMBL/GenBank/DDBJ databases">
        <title>Genome Sequence of Valsa Canker Pathogens Uncovers a Specific Adaption of Colonization on Woody Bark.</title>
        <authorList>
            <person name="Yin Z."/>
            <person name="Liu H."/>
            <person name="Gao X."/>
            <person name="Li Z."/>
            <person name="Song N."/>
            <person name="Ke X."/>
            <person name="Dai Q."/>
            <person name="Wu Y."/>
            <person name="Sun Y."/>
            <person name="Xu J.-R."/>
            <person name="Kang Z.K."/>
            <person name="Wang L."/>
            <person name="Huang L."/>
        </authorList>
    </citation>
    <scope>NUCLEOTIDE SEQUENCE [LARGE SCALE GENOMIC DNA]</scope>
    <source>
        <strain evidence="2">03-8</strain>
    </source>
</reference>
<keyword evidence="3" id="KW-1185">Reference proteome</keyword>